<reference evidence="4" key="1">
    <citation type="journal article" date="2019" name="Int. J. Syst. Evol. Microbiol.">
        <title>The Global Catalogue of Microorganisms (GCM) 10K type strain sequencing project: providing services to taxonomists for standard genome sequencing and annotation.</title>
        <authorList>
            <consortium name="The Broad Institute Genomics Platform"/>
            <consortium name="The Broad Institute Genome Sequencing Center for Infectious Disease"/>
            <person name="Wu L."/>
            <person name="Ma J."/>
        </authorList>
    </citation>
    <scope>NUCLEOTIDE SEQUENCE [LARGE SCALE GENOMIC DNA]</scope>
    <source>
        <strain evidence="4">CGMCC 1.12286</strain>
    </source>
</reference>
<dbReference type="Proteomes" id="UP001597079">
    <property type="component" value="Unassembled WGS sequence"/>
</dbReference>
<dbReference type="PANTHER" id="PTHR45527:SF14">
    <property type="entry name" value="PLIPASTATIN SYNTHASE SUBUNIT B"/>
    <property type="match status" value="1"/>
</dbReference>
<dbReference type="InterPro" id="IPR010071">
    <property type="entry name" value="AA_adenyl_dom"/>
</dbReference>
<dbReference type="PANTHER" id="PTHR45527">
    <property type="entry name" value="NONRIBOSOMAL PEPTIDE SYNTHETASE"/>
    <property type="match status" value="1"/>
</dbReference>
<dbReference type="InterPro" id="IPR020845">
    <property type="entry name" value="AMP-binding_CS"/>
</dbReference>
<feature type="domain" description="AMP-dependent synthetase/ligase" evidence="2">
    <location>
        <begin position="4"/>
        <end position="312"/>
    </location>
</feature>
<feature type="non-terminal residue" evidence="3">
    <location>
        <position position="1"/>
    </location>
</feature>
<comment type="similarity">
    <text evidence="1">Belongs to the ATP-dependent AMP-binding enzyme family.</text>
</comment>
<organism evidence="3 4">
    <name type="scientific">Alicyclobacillus fodiniaquatilis</name>
    <dbReference type="NCBI Taxonomy" id="1661150"/>
    <lineage>
        <taxon>Bacteria</taxon>
        <taxon>Bacillati</taxon>
        <taxon>Bacillota</taxon>
        <taxon>Bacilli</taxon>
        <taxon>Bacillales</taxon>
        <taxon>Alicyclobacillaceae</taxon>
        <taxon>Alicyclobacillus</taxon>
    </lineage>
</organism>
<name>A0ABW4JM75_9BACL</name>
<dbReference type="PROSITE" id="PS00455">
    <property type="entry name" value="AMP_BINDING"/>
    <property type="match status" value="1"/>
</dbReference>
<dbReference type="Gene3D" id="2.30.38.10">
    <property type="entry name" value="Luciferase, Domain 3"/>
    <property type="match status" value="1"/>
</dbReference>
<evidence type="ECO:0000256" key="1">
    <source>
        <dbReference type="ARBA" id="ARBA00006432"/>
    </source>
</evidence>
<dbReference type="RefSeq" id="WP_377945095.1">
    <property type="nucleotide sequence ID" value="NZ_JBHUCX010000088.1"/>
</dbReference>
<dbReference type="Gene3D" id="3.40.50.980">
    <property type="match status" value="2"/>
</dbReference>
<evidence type="ECO:0000313" key="4">
    <source>
        <dbReference type="Proteomes" id="UP001597079"/>
    </source>
</evidence>
<evidence type="ECO:0000259" key="2">
    <source>
        <dbReference type="Pfam" id="PF00501"/>
    </source>
</evidence>
<sequence length="321" mass="36820">PEVLVGICVERSLEMIIGLLGILKAGGAYVPLDPTYPKERLEYMVRDSRVKILLTQEQFLVEEDFEYEGNTVCFNRDRNLIREESEENPISGVNPGNLCYVIYTSGSTGRPKGVLVQHENVVRLFNATEYWFQFSNQDVWTLFHAYSFDFAVWEIWGALIYGGRLVVVPYWVSRSSKEFYELIQREKVSVLNQTPSAFQYLIEEDRIKNSELNLRLVIFGGEKLVFKNLNTWFEKYKDNGPKLINMYGITETTVHVTYYPFGREDAQLSNSIIGRRIADLKLYILDPNRKLVPIGVPGELCVSGAGLARGYLNQPELTAEK</sequence>
<dbReference type="InterPro" id="IPR000873">
    <property type="entry name" value="AMP-dep_synth/lig_dom"/>
</dbReference>
<feature type="non-terminal residue" evidence="3">
    <location>
        <position position="321"/>
    </location>
</feature>
<comment type="caution">
    <text evidence="3">The sequence shown here is derived from an EMBL/GenBank/DDBJ whole genome shotgun (WGS) entry which is preliminary data.</text>
</comment>
<accession>A0ABW4JM75</accession>
<evidence type="ECO:0000313" key="3">
    <source>
        <dbReference type="EMBL" id="MFD1677179.1"/>
    </source>
</evidence>
<protein>
    <submittedName>
        <fullName evidence="3">Amino acid adenylation domain-containing protein</fullName>
    </submittedName>
</protein>
<dbReference type="SUPFAM" id="SSF56801">
    <property type="entry name" value="Acetyl-CoA synthetase-like"/>
    <property type="match status" value="1"/>
</dbReference>
<dbReference type="Pfam" id="PF00501">
    <property type="entry name" value="AMP-binding"/>
    <property type="match status" value="1"/>
</dbReference>
<keyword evidence="4" id="KW-1185">Reference proteome</keyword>
<proteinExistence type="inferred from homology"/>
<gene>
    <name evidence="3" type="ORF">ACFSB2_21120</name>
</gene>
<dbReference type="EMBL" id="JBHUCX010000088">
    <property type="protein sequence ID" value="MFD1677179.1"/>
    <property type="molecule type" value="Genomic_DNA"/>
</dbReference>
<dbReference type="NCBIfam" id="TIGR01733">
    <property type="entry name" value="AA-adenyl-dom"/>
    <property type="match status" value="1"/>
</dbReference>